<dbReference type="InterPro" id="IPR013783">
    <property type="entry name" value="Ig-like_fold"/>
</dbReference>
<dbReference type="Pfam" id="PF00353">
    <property type="entry name" value="HemolysinCabind"/>
    <property type="match status" value="1"/>
</dbReference>
<dbReference type="InterPro" id="IPR002126">
    <property type="entry name" value="Cadherin-like_dom"/>
</dbReference>
<organism evidence="3 4">
    <name type="scientific">Chitinimonas arctica</name>
    <dbReference type="NCBI Taxonomy" id="2594795"/>
    <lineage>
        <taxon>Bacteria</taxon>
        <taxon>Pseudomonadati</taxon>
        <taxon>Pseudomonadota</taxon>
        <taxon>Betaproteobacteria</taxon>
        <taxon>Neisseriales</taxon>
        <taxon>Chitinibacteraceae</taxon>
        <taxon>Chitinimonas</taxon>
    </lineage>
</organism>
<feature type="region of interest" description="Disordered" evidence="1">
    <location>
        <begin position="367"/>
        <end position="387"/>
    </location>
</feature>
<feature type="domain" description="Cadherin" evidence="2">
    <location>
        <begin position="372"/>
        <end position="464"/>
    </location>
</feature>
<dbReference type="PRINTS" id="PR00313">
    <property type="entry name" value="CABNDNGRPT"/>
</dbReference>
<dbReference type="Gene3D" id="2.60.40.2810">
    <property type="match status" value="1"/>
</dbReference>
<dbReference type="Gene3D" id="2.60.40.10">
    <property type="entry name" value="Immunoglobulins"/>
    <property type="match status" value="19"/>
</dbReference>
<feature type="domain" description="Cadherin" evidence="2">
    <location>
        <begin position="472"/>
        <end position="563"/>
    </location>
</feature>
<dbReference type="EMBL" id="CP041730">
    <property type="protein sequence ID" value="QDQ26773.1"/>
    <property type="molecule type" value="Genomic_DNA"/>
</dbReference>
<dbReference type="OrthoDB" id="134475at2"/>
<gene>
    <name evidence="3" type="ORF">FNU76_10580</name>
</gene>
<feature type="domain" description="Cadherin" evidence="2">
    <location>
        <begin position="272"/>
        <end position="364"/>
    </location>
</feature>
<dbReference type="NCBIfam" id="NF012211">
    <property type="entry name" value="tand_rpt_95"/>
    <property type="match status" value="6"/>
</dbReference>
<evidence type="ECO:0000313" key="3">
    <source>
        <dbReference type="EMBL" id="QDQ26773.1"/>
    </source>
</evidence>
<evidence type="ECO:0000259" key="2">
    <source>
        <dbReference type="PROSITE" id="PS50268"/>
    </source>
</evidence>
<dbReference type="NCBIfam" id="NF033510">
    <property type="entry name" value="Ca_tandemer"/>
    <property type="match status" value="19"/>
</dbReference>
<reference evidence="4" key="1">
    <citation type="submission" date="2019-07" db="EMBL/GenBank/DDBJ databases">
        <title>Chitinimonas sp. nov., isolated from Ny-Alesund, arctica soil.</title>
        <authorList>
            <person name="Xu Q."/>
            <person name="Peng F."/>
        </authorList>
    </citation>
    <scope>NUCLEOTIDE SEQUENCE [LARGE SCALE GENOMIC DNA]</scope>
    <source>
        <strain evidence="4">R3-44</strain>
    </source>
</reference>
<dbReference type="RefSeq" id="WP_144278167.1">
    <property type="nucleotide sequence ID" value="NZ_CP041730.1"/>
</dbReference>
<name>A0A516SF52_9NEIS</name>
<dbReference type="InterPro" id="IPR011049">
    <property type="entry name" value="Serralysin-like_metalloprot_C"/>
</dbReference>
<dbReference type="SUPFAM" id="SSF51120">
    <property type="entry name" value="beta-Roll"/>
    <property type="match status" value="1"/>
</dbReference>
<dbReference type="NCBIfam" id="TIGR03661">
    <property type="entry name" value="T1SS_VCA0849"/>
    <property type="match status" value="1"/>
</dbReference>
<dbReference type="Gene3D" id="2.60.40.3440">
    <property type="match status" value="3"/>
</dbReference>
<proteinExistence type="predicted"/>
<dbReference type="GO" id="GO:0016020">
    <property type="term" value="C:membrane"/>
    <property type="evidence" value="ECO:0007669"/>
    <property type="project" value="InterPro"/>
</dbReference>
<dbReference type="InterPro" id="IPR049826">
    <property type="entry name" value="Ig-like_ice"/>
</dbReference>
<dbReference type="InterPro" id="IPR019960">
    <property type="entry name" value="T1SS_VCA0849"/>
</dbReference>
<dbReference type="Proteomes" id="UP000317550">
    <property type="component" value="Chromosome"/>
</dbReference>
<dbReference type="PROSITE" id="PS00330">
    <property type="entry name" value="HEMOLYSIN_CALCIUM"/>
    <property type="match status" value="2"/>
</dbReference>
<feature type="region of interest" description="Disordered" evidence="1">
    <location>
        <begin position="402"/>
        <end position="427"/>
    </location>
</feature>
<sequence>MAVDLITAQVRVALLQGKAWLVDASGQRTELKVGDLIREGQIVVTDAGAQLELALPNAQTIAVAGGRELLIDANLLGTAPVDATEAALASLNAGSDKVIAALNEGRDLSTELEPTAAGLAGGEGSDAHGFVRLLRIAETLDADAFLQSGGAGGEESIDQALPTTASLGGPQVLDDAFSVDEDSTITFDVRLNDSDPNGGQLTLVGVPTTPTGTVVLNPDGTLSYTPNPNFNGVVQLDYTVSNSRGETSLGQITITVNPVNDAPVLVDGNVPLGEAISVSTPEDTPVSGTVAATDVDGDSLSFGKGSDPSHGTAQVNNDGSWTYTPAANYNGADSFTITVSDGQGGSDTVTVNVGVTPVNDAPVFVDGNRNPLGDDISVTTPEDTPVGGTLQATDADGDTLSFGKNSEPSHGTAQVNPDGSWTYTPGPNYNGADSFTVKVDDGKGGTDTLTIQIGVTPVNDAPVFVDGNNNPLGNDISVSTPEDTPVSGTLTATDADGDSLSFSKASDPANGAVTVNADGSWTYTPAANYNGPDSFSVIVSDGNGGSDTLIVNIGVTPVADPLFPTITLAANITADDVISAAEAAGTVNVTGSVGGDAKVGDTVTLTINGVNYTGTVAAGRTFSIAVAGSDLAADADRTIAASVTTTDGAGNSGTATDTESYTVAVGLPVPTISLDANITADDVISAAEAAGTVNVSGTVGGDAQVGDTVTLTINGVNYTGTVAAGLTFSIAVAGSDLAADADRTIAASISTTDGAGNTGTGTDTEGYTVATGFPIPTIALDANITADDVINTAEAGGTVNVTGTVGGDAQVGDTVTLTINGANYTGTVAAGRTFSIAVAGSDLAADADRTIAASVTTTDGAGNSGTGTDTESYTVDTAAPVPTISLDANITADDVINAAEAGGTVNVTGTVGGDAQVGDTVTLVVNGVSYTGTVVAGLTFSIAVAGSNLAADADRTIAASITSTDAAGNSGTATDTESYTVATGFPIPTIALDANITADDVINAAEAGGTVNITGTVGGDAQVGDTVTLVINGVNYTGTVAAGNTFSIAVAGSDLAADADRTIAASVSTTDGAGNTGTGTDTEGYTVATGFPIPTIALDANITADDVINAAEAGGTVNVTGTVGGDAQVGDTVTLVINGANYTGTVAAGRTFSIAVAGSDLAADADRTIAASVTTTDGAGNSGTGTDTESYTVDTASPVPTITLDANITADDVINAAEAGGTVNVTGTVGGDAQVGDTVTLLINGVNYTGTVAAGNTFSIAVAGSNLAADADRTIAASITSTDAAGNSGTATDTESYTVATGFPIPTIALDANITADDVINAAEAGGTVNVTGTVGGDAQVGDTVTLVINGVNYTGNVAAGNTFSIAVAGSDLAADADRTIDASVTTTDGAGNSGTGTDTESYTVDTAVPVPTITLDANITADDVINATEAGGTVNVTGTVGGDTQVGDTVTLLINGVNYTGTVAAGNTFSIAVAGSDLASDADRTIAASVTTTDAAGNSGTGTDTESYSVATGLPVPTITLDANITADDVINAAEAGGTVNVTGTVGGDTQVGDTVTLLVNGVNYTGTVAAGNTFSIAVAGSDLAADADRTIAASVTTTDAAGNSGTGTDTESYTVAIGLPVPTIALDANITADDVINAAEAGGTVNVTGTVGGDAQVGDTVTLLINGVNYTGTVAAGSTFSIAVAGSDLAADADRTIAASITTTDGAGNSGTGTDTESYTVDTAAPVPTITLDANITADDVVNAAEAGGTVNVTGTVGGDAQVGDTVTLTISGVTYTGTVAAGSTFSIAVAGSDLAADADLTVAASVTTTDVAGNSGTASDTESYKIDTSVPAPTITLDANITADDVINAAEAGGTVNVTGTVGGDAQVGDTVTLVINGVNYTGNVAAGNTFSIAVAGSDLAADADRTIAASVTTTDVAGNSGTGTDTESYTVDASVPVPTITLDANITADDVVNAAEAGGTVNITGTVGGDAQVGDAVTLVINGVNYTGAVVAGNTFSIAVAGSDLAADADRTITASITTTDAAGNSGSATDTESYTVDTGVPVPTITLDTNITADDVINATEAGGTVNVTGTVGGDAQVGDTVTLVINGVNYTGNVAAGNTFSIAVAGSDLAADADRTIAASVTTTDAAGNSGSATDTESYTVDTGVPVPTITLAANITADDVINATEAGGTVNITGTVGGDAQVGDTVTLVINGVNYTGNVAAGNTFSIAVAGSDLAADADRTIAASVTTTDAAGNSGSAADTESYTVDTSAPVPTITLDANITADDVINAVEAAGNINITGTVGGDAQVGDTVTLTINGVNYSGLVAAGRIFSIAVPGSGLNADADWVVDARVTSTDTAGNSGTATDTESYKVDTSASASITVASITADNILNTSESAGTVAVTGTVGGDAKPGDTVTLTINGKTFTGTVQAGFGYSINVPGSDLLADADRRVDASVTAADSAGNVATATANQVYTVDTTAPVPTITLDANITADDIISAAEAGGPVNITGTVGGDAKVGDIVTITVNGVNYLGTVQPGKTFSIAVPGSGLVSDADRVVDARVTTTDAAGNPGSGTDTEGYSVNAAPPVNGVPGAQSLAEDSTLVFSVGNGNAVTVADADGGALTTVVSVGNGTLTAVVFNGANITNNGSGSVTISGTVASVNGALNGLVYRPTADYNGSATLTVTSQDGVNIDSDTVAITVTPVADIVADMVTTAEDKPVTIIVNSNDHFENPGHLVVAVNGNSITAAGPGIAVANGIVTLNAAGELIYTPPADFNNTAATPVTFTYTVRSGGVTETATVSVTVNPVNDQPNTSNLAVTGNEDTVLTVALAGSDVDGTVNGYRISTLPLNGTLYKDAAATLAVTAGEVVSGPVYFKPTANWSGSTSFQYAARDNSGELDFTPATATLTVTPIADAPTLTLIPAGVFSTQNFEGIVPAGTAWTNIALPAGSPWKTDNPGNRVEIGTANTYAGNGSNNYVLELEANTGDASNLYTTVNTVRGNIYHLSFDYSPRSGSELNSQIDVYWGGAKVGTISSPTVGFQHYDLEFVGTGAPTRLEFKGTTQDSYGGVVDNIVLDQPINVGGQGTTIALGGLTAGLVDTDSSESLAVAIGNIVQGSILADNAGHSVTVGASGVAIITGWDYTHLTLTPPASYSGQMALDVQSVALESVGGSSYTTHATLNVSVVAAVDKTLGAAGELFGNIANDTLGGSSGNDTLHGGLGNDVLNGNGGSDLLHGGLGNDTLSGGSGADTFRWQLAESGTGGSPASDIVTDFSSASFASGGDRLDLLDLLQGENHGNGVGIGNLGNFLQFEKVGSDTVVHISSNGGFNGGYNAGNEDQRVVLSNQDLTIGGTLSNTAIIQDLLSKGKLSVD</sequence>
<protein>
    <submittedName>
        <fullName evidence="3">Ig-like domain-containing protein</fullName>
    </submittedName>
</protein>
<keyword evidence="4" id="KW-1185">Reference proteome</keyword>
<feature type="region of interest" description="Disordered" evidence="1">
    <location>
        <begin position="1174"/>
        <end position="1193"/>
    </location>
</feature>
<dbReference type="PROSITE" id="PS50268">
    <property type="entry name" value="CADHERIN_2"/>
    <property type="match status" value="3"/>
</dbReference>
<accession>A0A516SF52</accession>
<dbReference type="NCBIfam" id="NF012196">
    <property type="entry name" value="Ig_like_ice"/>
    <property type="match status" value="19"/>
</dbReference>
<dbReference type="InterPro" id="IPR018511">
    <property type="entry name" value="Hemolysin-typ_Ca-bd_CS"/>
</dbReference>
<dbReference type="GO" id="GO:0005509">
    <property type="term" value="F:calcium ion binding"/>
    <property type="evidence" value="ECO:0007669"/>
    <property type="project" value="InterPro"/>
</dbReference>
<evidence type="ECO:0000313" key="4">
    <source>
        <dbReference type="Proteomes" id="UP000317550"/>
    </source>
</evidence>
<dbReference type="InterPro" id="IPR001343">
    <property type="entry name" value="Hemolysn_Ca-bd"/>
</dbReference>
<dbReference type="KEGG" id="cari:FNU76_10580"/>
<dbReference type="GO" id="GO:0007156">
    <property type="term" value="P:homophilic cell adhesion via plasma membrane adhesion molecules"/>
    <property type="evidence" value="ECO:0007669"/>
    <property type="project" value="InterPro"/>
</dbReference>
<evidence type="ECO:0000256" key="1">
    <source>
        <dbReference type="SAM" id="MobiDB-lite"/>
    </source>
</evidence>
<dbReference type="Pfam" id="PF17963">
    <property type="entry name" value="Big_9"/>
    <property type="match status" value="6"/>
</dbReference>